<feature type="compositionally biased region" description="Basic and acidic residues" evidence="1">
    <location>
        <begin position="473"/>
        <end position="483"/>
    </location>
</feature>
<feature type="compositionally biased region" description="Low complexity" evidence="1">
    <location>
        <begin position="243"/>
        <end position="260"/>
    </location>
</feature>
<dbReference type="SUPFAM" id="SSF46565">
    <property type="entry name" value="Chaperone J-domain"/>
    <property type="match status" value="1"/>
</dbReference>
<dbReference type="InterPro" id="IPR001623">
    <property type="entry name" value="DnaJ_domain"/>
</dbReference>
<organism evidence="3 4">
    <name type="scientific">Oldenlandia corymbosa var. corymbosa</name>
    <dbReference type="NCBI Taxonomy" id="529605"/>
    <lineage>
        <taxon>Eukaryota</taxon>
        <taxon>Viridiplantae</taxon>
        <taxon>Streptophyta</taxon>
        <taxon>Embryophyta</taxon>
        <taxon>Tracheophyta</taxon>
        <taxon>Spermatophyta</taxon>
        <taxon>Magnoliopsida</taxon>
        <taxon>eudicotyledons</taxon>
        <taxon>Gunneridae</taxon>
        <taxon>Pentapetalae</taxon>
        <taxon>asterids</taxon>
        <taxon>lamiids</taxon>
        <taxon>Gentianales</taxon>
        <taxon>Rubiaceae</taxon>
        <taxon>Rubioideae</taxon>
        <taxon>Spermacoceae</taxon>
        <taxon>Hedyotis-Oldenlandia complex</taxon>
        <taxon>Oldenlandia</taxon>
    </lineage>
</organism>
<dbReference type="EMBL" id="OX459121">
    <property type="protein sequence ID" value="CAI9104112.1"/>
    <property type="molecule type" value="Genomic_DNA"/>
</dbReference>
<evidence type="ECO:0000313" key="3">
    <source>
        <dbReference type="EMBL" id="CAI9104112.1"/>
    </source>
</evidence>
<feature type="domain" description="J" evidence="2">
    <location>
        <begin position="80"/>
        <end position="146"/>
    </location>
</feature>
<dbReference type="Gene3D" id="1.10.287.110">
    <property type="entry name" value="DnaJ domain"/>
    <property type="match status" value="1"/>
</dbReference>
<feature type="region of interest" description="Disordered" evidence="1">
    <location>
        <begin position="423"/>
        <end position="565"/>
    </location>
</feature>
<proteinExistence type="predicted"/>
<dbReference type="PANTHER" id="PTHR45496:SF19">
    <property type="entry name" value="J DOMAIN-CONTAINING PROTEIN"/>
    <property type="match status" value="1"/>
</dbReference>
<dbReference type="PROSITE" id="PS00636">
    <property type="entry name" value="DNAJ_1"/>
    <property type="match status" value="1"/>
</dbReference>
<feature type="compositionally biased region" description="Basic and acidic residues" evidence="1">
    <location>
        <begin position="549"/>
        <end position="561"/>
    </location>
</feature>
<evidence type="ECO:0000256" key="1">
    <source>
        <dbReference type="SAM" id="MobiDB-lite"/>
    </source>
</evidence>
<dbReference type="SMART" id="SM00271">
    <property type="entry name" value="DnaJ"/>
    <property type="match status" value="1"/>
</dbReference>
<dbReference type="InterPro" id="IPR018253">
    <property type="entry name" value="DnaJ_domain_CS"/>
</dbReference>
<name>A0AAV1DBQ1_OLDCO</name>
<dbReference type="Pfam" id="PF00226">
    <property type="entry name" value="DnaJ"/>
    <property type="match status" value="1"/>
</dbReference>
<sequence length="671" mass="73725">MELPFFTTTASSSNSATTRAEALRWLAIGEKLLAGRDLVGSKSFAARARESDPTLLYADQIIAVAETLMAGDKRINNLHDWYSVLQLSFQQSLDGELIANQYRKLALLLNPQKNKLPFSDQAFTLIVNAWQVLSNPSKKAIYDNQVLPYLGVNPNPVSPGFNPMNTGMNREQFNHQPFEISFQVMPQQQHASANSEQMMQHQQPQFGVVREPPPSMMVPQHHLSQEPVHQPTPQQARNKEPVRQPMQQQQPQPMPAWQTPPKQPQPRAQPPWKESTTVGNNVTHNFSGIVGDSVRDNNNNNEINDNASASVATDDNVDNVNGNIGTSDAGEEGRRADESSDDGVSTFWTACPYCYYMFEYPSVYEDCALKCQNCKKAFQGVKVPPPPPVADGQDVNFCCWGMMPLGVSMGILERNKEKGGWTPFSPMFNLPKGTGNRGPPGNWPSFGGWSGNNNSGGTGGGNTDPRNDNAGGRSDRGNADGRKRASGPRVYVNDEDVFLEYSDASEDDDDDWRTETRRRKATSDKRANEVSAKATGTPNKTPGRRGRKPKIDKENNKERTGPENVQQGVAVQEGQRVGNAPTSAAELNKKGAPAVARRHSMRVAKDFGKLDLNVEFNNEGEEPAPRVIQANGMGRGMEDIIEGGGFFEGLDEFLSTLPILNVVGDDKVKAA</sequence>
<evidence type="ECO:0000259" key="2">
    <source>
        <dbReference type="PROSITE" id="PS50076"/>
    </source>
</evidence>
<protein>
    <submittedName>
        <fullName evidence="3">OLC1v1002725C1</fullName>
    </submittedName>
</protein>
<dbReference type="InterPro" id="IPR036869">
    <property type="entry name" value="J_dom_sf"/>
</dbReference>
<keyword evidence="4" id="KW-1185">Reference proteome</keyword>
<evidence type="ECO:0000313" key="4">
    <source>
        <dbReference type="Proteomes" id="UP001161247"/>
    </source>
</evidence>
<gene>
    <name evidence="3" type="ORF">OLC1_LOCUS13108</name>
</gene>
<dbReference type="CDD" id="cd06257">
    <property type="entry name" value="DnaJ"/>
    <property type="match status" value="1"/>
</dbReference>
<dbReference type="PANTHER" id="PTHR45496">
    <property type="entry name" value="CHAPERONE DNAJ-DOMAIN SUPERFAMILY PROTEIN"/>
    <property type="match status" value="1"/>
</dbReference>
<feature type="region of interest" description="Disordered" evidence="1">
    <location>
        <begin position="187"/>
        <end position="275"/>
    </location>
</feature>
<dbReference type="Proteomes" id="UP001161247">
    <property type="component" value="Chromosome 4"/>
</dbReference>
<feature type="compositionally biased region" description="Gly residues" evidence="1">
    <location>
        <begin position="448"/>
        <end position="462"/>
    </location>
</feature>
<feature type="compositionally biased region" description="Acidic residues" evidence="1">
    <location>
        <begin position="493"/>
        <end position="512"/>
    </location>
</feature>
<feature type="compositionally biased region" description="Polar residues" evidence="1">
    <location>
        <begin position="187"/>
        <end position="205"/>
    </location>
</feature>
<dbReference type="InterPro" id="IPR053052">
    <property type="entry name" value="Imprinting_Balance_Reg"/>
</dbReference>
<dbReference type="PROSITE" id="PS50076">
    <property type="entry name" value="DNAJ_2"/>
    <property type="match status" value="1"/>
</dbReference>
<reference evidence="3" key="1">
    <citation type="submission" date="2023-03" db="EMBL/GenBank/DDBJ databases">
        <authorList>
            <person name="Julca I."/>
        </authorList>
    </citation>
    <scope>NUCLEOTIDE SEQUENCE</scope>
</reference>
<accession>A0AAV1DBQ1</accession>
<dbReference type="AlphaFoldDB" id="A0AAV1DBQ1"/>